<dbReference type="InterPro" id="IPR046341">
    <property type="entry name" value="SET_dom_sf"/>
</dbReference>
<feature type="compositionally biased region" description="Basic and acidic residues" evidence="21">
    <location>
        <begin position="1108"/>
        <end position="1121"/>
    </location>
</feature>
<dbReference type="SUPFAM" id="SSF82199">
    <property type="entry name" value="SET domain"/>
    <property type="match status" value="1"/>
</dbReference>
<feature type="region of interest" description="Disordered" evidence="21">
    <location>
        <begin position="2117"/>
        <end position="2163"/>
    </location>
</feature>
<dbReference type="EC" id="2.1.1.364" evidence="16"/>
<feature type="compositionally biased region" description="Basic and acidic residues" evidence="21">
    <location>
        <begin position="1070"/>
        <end position="1092"/>
    </location>
</feature>
<evidence type="ECO:0000313" key="29">
    <source>
        <dbReference type="Proteomes" id="UP000324632"/>
    </source>
</evidence>
<feature type="region of interest" description="Disordered" evidence="21">
    <location>
        <begin position="2457"/>
        <end position="2477"/>
    </location>
</feature>
<feature type="region of interest" description="Disordered" evidence="21">
    <location>
        <begin position="562"/>
        <end position="601"/>
    </location>
</feature>
<feature type="binding site" evidence="18">
    <location>
        <position position="2743"/>
    </location>
    <ligand>
        <name>Zn(2+)</name>
        <dbReference type="ChEBI" id="CHEBI:29105"/>
    </ligand>
</feature>
<evidence type="ECO:0000256" key="11">
    <source>
        <dbReference type="ARBA" id="ARBA00023117"/>
    </source>
</evidence>
<feature type="compositionally biased region" description="Basic residues" evidence="21">
    <location>
        <begin position="117"/>
        <end position="126"/>
    </location>
</feature>
<keyword evidence="4 16" id="KW-0949">S-adenosyl-L-methionine</keyword>
<keyword evidence="12" id="KW-0238">DNA-binding</keyword>
<feature type="compositionally biased region" description="Basic and acidic residues" evidence="21">
    <location>
        <begin position="1153"/>
        <end position="1165"/>
    </location>
</feature>
<feature type="region of interest" description="Disordered" evidence="21">
    <location>
        <begin position="1"/>
        <end position="63"/>
    </location>
</feature>
<evidence type="ECO:0000259" key="26">
    <source>
        <dbReference type="PROSITE" id="PS51058"/>
    </source>
</evidence>
<evidence type="ECO:0000256" key="16">
    <source>
        <dbReference type="PIRNR" id="PIRNR010354"/>
    </source>
</evidence>
<dbReference type="InterPro" id="IPR041958">
    <property type="entry name" value="KMT2A_ePHD"/>
</dbReference>
<feature type="region of interest" description="Disordered" evidence="21">
    <location>
        <begin position="2373"/>
        <end position="2415"/>
    </location>
</feature>
<dbReference type="CDD" id="cd15592">
    <property type="entry name" value="PHD3_KMT2A"/>
    <property type="match status" value="1"/>
</dbReference>
<gene>
    <name evidence="28" type="ORF">E1301_Tti023484</name>
</gene>
<evidence type="ECO:0000259" key="27">
    <source>
        <dbReference type="PROSITE" id="PS51805"/>
    </source>
</evidence>
<dbReference type="Pfam" id="PF05965">
    <property type="entry name" value="FYRC"/>
    <property type="match status" value="1"/>
</dbReference>
<evidence type="ECO:0000256" key="3">
    <source>
        <dbReference type="ARBA" id="ARBA00022679"/>
    </source>
</evidence>
<feature type="compositionally biased region" description="Polar residues" evidence="21">
    <location>
        <begin position="1418"/>
        <end position="1433"/>
    </location>
</feature>
<comment type="catalytic activity">
    <reaction evidence="15">
        <text>L-lysyl(4)-[histone H3] + S-adenosyl-L-methionine = N(6)-methyl-L-lysyl(4)-[histone H3] + S-adenosyl-L-homocysteine + H(+)</text>
        <dbReference type="Rhea" id="RHEA:60264"/>
        <dbReference type="Rhea" id="RHEA-COMP:15543"/>
        <dbReference type="Rhea" id="RHEA-COMP:15547"/>
        <dbReference type="ChEBI" id="CHEBI:15378"/>
        <dbReference type="ChEBI" id="CHEBI:29969"/>
        <dbReference type="ChEBI" id="CHEBI:57856"/>
        <dbReference type="ChEBI" id="CHEBI:59789"/>
        <dbReference type="ChEBI" id="CHEBI:61929"/>
        <dbReference type="EC" id="2.1.1.364"/>
    </reaction>
    <physiologicalReaction direction="left-to-right" evidence="15">
        <dbReference type="Rhea" id="RHEA:60265"/>
    </physiologicalReaction>
</comment>
<evidence type="ECO:0000256" key="4">
    <source>
        <dbReference type="ARBA" id="ARBA00022691"/>
    </source>
</evidence>
<keyword evidence="29" id="KW-1185">Reference proteome</keyword>
<feature type="region of interest" description="Disordered" evidence="21">
    <location>
        <begin position="1016"/>
        <end position="1232"/>
    </location>
</feature>
<dbReference type="InterPro" id="IPR002857">
    <property type="entry name" value="Znf_CXXC"/>
</dbReference>
<sequence>MPTLSALPWEEREKILSSMGNDDKSSVAGSEEADPPSPPIKPVTRQKTVQEAPPRKGRRSRRCGQCPGCQVPNDCGVCTNCLDKPKFGGRNIKKQCCKVRKCQNLQWMPSKFLQKQAKGKKDKRRNKWSEKKDAHHHVKSQYSEASPKPASSPKEDPPRKKSETPPPVLGEDKYNQTQPTSPSSSYSSPKHSPLSSPSDDSKHSQAPSSSASRKERKQQASPSATSVHASPSSPPAQSQQSLQQQSQVPEKKEGLSNSQTSDPKKSQQQSQPSSTTDTEAKQKKPATRCVQPTKPKPKEKLHTKPDSITLNSQSTPSTGGTTNQKAPYDGVHRIRVDFKEDHDIENVWEMGGLSILTSVPITPRVVCFLCASSGNTEVCCEPFHLFCLEETERPHEEQWENWCCRRCRFCHVCGLKYQKTKICTKCVRCKSCGATKPGKAWDAQWSHDFSLCHDCAKLIAKGNFCSICNKCYDDDDYESKLVKCRKCDCLVHAKCEHLTDDMYELLSNLPESVAYTCIKCTEPHHTEWREVLEKEMQKSMRQVLTALLNSHTSTHLLRYRQAVMKPPELNPETEESLPSRRSPEGPDPPVLTEALPPNDSPLDLESVEKKMDSGCYKSLLEFSDDIVKIIQTAFNSDGGQMENRKANSMIKSFFIRQIERVFPWFGVKESKFWETHKVASNSGLLPNAVLPPSLDHNYAQWQEREEIARAEQPLLMKKIIPAPRPEAPGESESLMIPTPPLPPKRIHDLSHEDIPELPPPPDVGDNRQCALCLNYGDEETNDCGRLLYIGQNEWTHVNCALWSAEVFEDVDGSLKNVYMAVSRGKQLRCENCQKPGATVSCCLTSCTSNYHFMCARHQQCAFLEDKKVYCQRHRALIKGEVVPESGFEVTRRILVDLEGMNLRKKFSNGLEPNNIHMMIGSMTIDCLGMLTELSDCEKLFPVGYQCSRVYWSTLDARKRCVYKCRILMCRSSLIEYIDNISSVTEDNLTVAHCPPPTSDGFTRSVHEMVTVGDPLLSSNLRSVGSRRHSTSSVSPQPHRQKVSSPPQGGTVSGQTGNPFAVSLSSTFKETVTRDMGKEKATSGERSHSREANEINSGPQRRLNFGFTERIDGSKKQSEGDSLKSLQPTSISQVSPPLGTAVLTGHQRGSGSLRTEKGKHATKDTDLPAGATSTSSNSPATLPKDKANPVKEANVTSVPASKDTGKTGLPQPVHSKSGGRKSHDFVSGPAPAAAMKPLWTSGAKVGEEDIKRGVQAGPAMTASHGTSSTKEKHSKAKMNVTRDTTRERKETPQNRNQVLNSNSKSSGVKASQGPTANNSSNKATALSIKTLSGTVGVNTFDQKEGEKPLKSKDRFSLEKKHASAVETIQTKTAVERSIKPPHVHSKSTKQVTPVEKKQREGERLPLKMDPNGTKAVGISHNTNPVTPGTQGPQRRSSRAMVFSPSASSESSESDSHIHPDDSEEHLMNHMCADEGEDHNLEDEGSVDKHHEEDSDGSAGSAKRRYPRRSARARSNMFFGLTPFYGVRSYGAEDIPFYSSGDFSMRKRTGSKRSAEGQVDGADDMSTSSSADSGEDEEGGIGSNKDAYYYNFTRTIINPNSGLPPIAGIDQCLGKGSHIHRFLRDQAKDQDEDSDEVSTATKNLELQQIGQLDGVDDGSESDVSISTSSTSTAATSSTHKSSSKRKGRESRADKLSIDSGKEAENTASAGGGSCNSRKNQKDNCLPLGSVKTQGQDPLDSQLSLSTDLLKSDSDNNNSDDCGNILPSDIMEFVLNTPSMQALGQQTEAPSAEPFSLDQSYGVDVNQRKDMLFEDFPQTLPSAESVESGVNSSIAVEEPYVLPLELPSDLSVLTTRSPTVNNQNHGSLISETSERSILALTTEETGEEKSGKKPRTGTTVSTKSPQDRCGDSQVPEGHITPEHFIPARIDVDHIASPGVAETGSQDPTRTTSTPGLPSSPTVPLQSQKFIPAATISSVPAPITSSAVQATATQIKPGPEKLIVLNQHLQPLYVLQTLPNGLTQKIQIASSGTSVMNTSSPVLTGLSAGLSTSQSIFPAGGKGLVSVSPHQQIHAFTTTAQTGFQSVIPSTTSGLLIGVPSHEAQIGVTEARHRHDHSTGLASASSIMTAPPMLPSVQGKKRISRLHSHKSKKQARSKSQPTLAPSDVCPNMTLINLSPSQIASGIHAQPGLITKTTTPHRKIPNIIKRPKAGVMYLEPTVLPQPMPISTTAQPRMLGHDSSTHLLPCTVPTDITGPISNLLIKANPHNLGLQEQQMVLHSGTSMMSPLTNPVQTSIASSICVFPPNRNISMSVNQQGDKEGSIHLQHALGRVLTDKTVDPSASSTGQVALAPYPVTRELNKGHVLGVLTQSSRTSPIARPLHQLPSFKLPAGGASTPKGKQKAKRPRPSSDKSGGKKLKGLQSDILTVDISAIQASSFTGDSVTMRADSLKQKTIAACDEKPKTAVESPDQRDSGRDSSLDYKPRKGLMFEICSDDGFQIRCESIEEAWKYLTDKVQEARSNARLKALSFDGVNGLKMLGVVHDAVVFLLEQLYGARHCRNYKFRFHKPEEPDDPPINPHGSARAEVYHRRSAVDMFNFLASKHRHSPQYNPQEEDDEEMQLKSARRTTSMNLPLPMRFRHFKKTSSQAVGVYRQSCNVHRSAIHGRGHCCYMFRIDDYEVVDATMHGNAARFINHSCEPNCFSRVVSVDGQKHIVIFAMRKIYTGEELTYDYKFPIEEPGNKLPCNCGAKKCRKFLN</sequence>
<dbReference type="Proteomes" id="UP000324632">
    <property type="component" value="Unassembled WGS sequence"/>
</dbReference>
<dbReference type="InterPro" id="IPR001965">
    <property type="entry name" value="Znf_PHD"/>
</dbReference>
<feature type="binding site" evidence="18">
    <location>
        <position position="2695"/>
    </location>
    <ligand>
        <name>Zn(2+)</name>
        <dbReference type="ChEBI" id="CHEBI:29105"/>
    </ligand>
</feature>
<keyword evidence="14 16" id="KW-0539">Nucleus</keyword>
<keyword evidence="5 18" id="KW-0479">Metal-binding</keyword>
<evidence type="ECO:0000256" key="19">
    <source>
        <dbReference type="PROSITE-ProRule" id="PRU00035"/>
    </source>
</evidence>
<feature type="region of interest" description="Disordered" evidence="21">
    <location>
        <begin position="1255"/>
        <end position="1322"/>
    </location>
</feature>
<feature type="domain" description="SET" evidence="24">
    <location>
        <begin position="2464"/>
        <end position="2731"/>
    </location>
</feature>
<feature type="binding site" evidence="17">
    <location>
        <position position="2744"/>
    </location>
    <ligand>
        <name>S-adenosyl-L-methionine</name>
        <dbReference type="ChEBI" id="CHEBI:59789"/>
    </ligand>
</feature>
<comment type="catalytic activity">
    <reaction evidence="16">
        <text>N(6)-methyl-L-lysyl(4)-[histone H3] + S-adenosyl-L-methionine = N(6),N(6)-dimethyl-L-lysyl(4)-[histone H3] + S-adenosyl-L-homocysteine + H(+)</text>
        <dbReference type="Rhea" id="RHEA:60268"/>
        <dbReference type="Rhea" id="RHEA-COMP:15540"/>
        <dbReference type="Rhea" id="RHEA-COMP:15543"/>
        <dbReference type="ChEBI" id="CHEBI:15378"/>
        <dbReference type="ChEBI" id="CHEBI:57856"/>
        <dbReference type="ChEBI" id="CHEBI:59789"/>
        <dbReference type="ChEBI" id="CHEBI:61929"/>
        <dbReference type="ChEBI" id="CHEBI:61976"/>
    </reaction>
</comment>
<protein>
    <recommendedName>
        <fullName evidence="16">Histone-lysine N-methyltransferase</fullName>
        <ecNumber evidence="16">2.1.1.364</ecNumber>
    </recommendedName>
</protein>
<feature type="compositionally biased region" description="Basic and acidic residues" evidence="21">
    <location>
        <begin position="296"/>
        <end position="305"/>
    </location>
</feature>
<dbReference type="PIRSF" id="PIRSF010354">
    <property type="entry name" value="Methyltransferase_trithorax"/>
    <property type="match status" value="1"/>
</dbReference>
<feature type="compositionally biased region" description="Low complexity" evidence="21">
    <location>
        <begin position="258"/>
        <end position="277"/>
    </location>
</feature>
<dbReference type="SMART" id="SM00317">
    <property type="entry name" value="SET"/>
    <property type="match status" value="1"/>
</dbReference>
<feature type="binding site" evidence="18">
    <location>
        <position position="2745"/>
    </location>
    <ligand>
        <name>Zn(2+)</name>
        <dbReference type="ChEBI" id="CHEBI:29105"/>
    </ligand>
</feature>
<dbReference type="InterPro" id="IPR003888">
    <property type="entry name" value="FYrich_N"/>
</dbReference>
<dbReference type="PROSITE" id="PS51543">
    <property type="entry name" value="FYRC"/>
    <property type="match status" value="1"/>
</dbReference>
<dbReference type="GO" id="GO:0003677">
    <property type="term" value="F:DNA binding"/>
    <property type="evidence" value="ECO:0007669"/>
    <property type="project" value="UniProtKB-KW"/>
</dbReference>
<evidence type="ECO:0000256" key="21">
    <source>
        <dbReference type="SAM" id="MobiDB-lite"/>
    </source>
</evidence>
<feature type="compositionally biased region" description="Basic residues" evidence="21">
    <location>
        <begin position="1500"/>
        <end position="1509"/>
    </location>
</feature>
<dbReference type="PROSITE" id="PS51805">
    <property type="entry name" value="EPHD"/>
    <property type="match status" value="1"/>
</dbReference>
<evidence type="ECO:0000256" key="8">
    <source>
        <dbReference type="ARBA" id="ARBA00022833"/>
    </source>
</evidence>
<feature type="region of interest" description="Disordered" evidence="21">
    <location>
        <begin position="1934"/>
        <end position="1960"/>
    </location>
</feature>
<comment type="caution">
    <text evidence="28">The sequence shown here is derived from an EMBL/GenBank/DDBJ whole genome shotgun (WGS) entry which is preliminary data.</text>
</comment>
<keyword evidence="6" id="KW-0677">Repeat</keyword>
<feature type="region of interest" description="Disordered" evidence="21">
    <location>
        <begin position="1624"/>
        <end position="1718"/>
    </location>
</feature>
<dbReference type="InterPro" id="IPR001487">
    <property type="entry name" value="Bromodomain"/>
</dbReference>
<dbReference type="Pfam" id="PF05964">
    <property type="entry name" value="FYRN"/>
    <property type="match status" value="1"/>
</dbReference>
<dbReference type="SMART" id="SM00541">
    <property type="entry name" value="FYRN"/>
    <property type="match status" value="1"/>
</dbReference>
<feature type="binding site" evidence="18">
    <location>
        <position position="2750"/>
    </location>
    <ligand>
        <name>Zn(2+)</name>
        <dbReference type="ChEBI" id="CHEBI:29105"/>
    </ligand>
</feature>
<evidence type="ECO:0000259" key="23">
    <source>
        <dbReference type="PROSITE" id="PS50016"/>
    </source>
</evidence>
<dbReference type="InterPro" id="IPR016569">
    <property type="entry name" value="MeTrfase_trithorax"/>
</dbReference>
<feature type="compositionally biased region" description="Polar residues" evidence="21">
    <location>
        <begin position="1170"/>
        <end position="1179"/>
    </location>
</feature>
<feature type="domain" description="Bromo" evidence="22">
    <location>
        <begin position="600"/>
        <end position="644"/>
    </location>
</feature>
<feature type="compositionally biased region" description="Polar residues" evidence="21">
    <location>
        <begin position="1292"/>
        <end position="1322"/>
    </location>
</feature>
<keyword evidence="2 16" id="KW-0489">Methyltransferase</keyword>
<dbReference type="PROSITE" id="PS51542">
    <property type="entry name" value="FYRN"/>
    <property type="match status" value="1"/>
</dbReference>
<dbReference type="PANTHER" id="PTHR45838:SF2">
    <property type="entry name" value="HISTONE-LYSINE N-METHYLTRANSFERASE 2A"/>
    <property type="match status" value="1"/>
</dbReference>
<reference evidence="28 29" key="1">
    <citation type="journal article" date="2019" name="Mol. Ecol. Resour.">
        <title>Chromosome-level genome assembly of Triplophysa tibetana, a fish adapted to the harsh high-altitude environment of the Tibetan Plateau.</title>
        <authorList>
            <person name="Yang X."/>
            <person name="Liu H."/>
            <person name="Ma Z."/>
            <person name="Zou Y."/>
            <person name="Zou M."/>
            <person name="Mao Y."/>
            <person name="Li X."/>
            <person name="Wang H."/>
            <person name="Chen T."/>
            <person name="Wang W."/>
            <person name="Yang R."/>
        </authorList>
    </citation>
    <scope>NUCLEOTIDE SEQUENCE [LARGE SCALE GENOMIC DNA]</scope>
    <source>
        <strain evidence="28">TTIB1903HZAU</strain>
        <tissue evidence="28">Muscle</tissue>
    </source>
</reference>
<keyword evidence="10 16" id="KW-0805">Transcription regulation</keyword>
<evidence type="ECO:0000256" key="12">
    <source>
        <dbReference type="ARBA" id="ARBA00023125"/>
    </source>
</evidence>
<keyword evidence="8 18" id="KW-0862">Zinc</keyword>
<feature type="binding site" evidence="17">
    <location>
        <begin position="2692"/>
        <end position="2693"/>
    </location>
    <ligand>
        <name>S-adenosyl-L-methionine</name>
        <dbReference type="ChEBI" id="CHEBI:59789"/>
    </ligand>
</feature>
<feature type="region of interest" description="Disordered" evidence="21">
    <location>
        <begin position="1474"/>
        <end position="1509"/>
    </location>
</feature>
<proteinExistence type="inferred from homology"/>
<feature type="compositionally biased region" description="Acidic residues" evidence="21">
    <location>
        <begin position="1474"/>
        <end position="1483"/>
    </location>
</feature>
<dbReference type="Pfam" id="PF13771">
    <property type="entry name" value="zf-HC5HC2H"/>
    <property type="match status" value="1"/>
</dbReference>
<feature type="compositionally biased region" description="Low complexity" evidence="21">
    <location>
        <begin position="1944"/>
        <end position="1960"/>
    </location>
</feature>
<dbReference type="SMART" id="SM00297">
    <property type="entry name" value="BROMO"/>
    <property type="match status" value="1"/>
</dbReference>
<dbReference type="PROSITE" id="PS50016">
    <property type="entry name" value="ZF_PHD_2"/>
    <property type="match status" value="1"/>
</dbReference>
<keyword evidence="11 19" id="KW-0103">Bromodomain</keyword>
<evidence type="ECO:0000256" key="2">
    <source>
        <dbReference type="ARBA" id="ARBA00022603"/>
    </source>
</evidence>
<dbReference type="GO" id="GO:0140945">
    <property type="term" value="F:histone H3K4 monomethyltransferase activity"/>
    <property type="evidence" value="ECO:0007669"/>
    <property type="project" value="UniProtKB-EC"/>
</dbReference>
<dbReference type="PROSITE" id="PS50014">
    <property type="entry name" value="BROMODOMAIN_2"/>
    <property type="match status" value="1"/>
</dbReference>
<keyword evidence="7 20" id="KW-0863">Zinc-finger</keyword>
<dbReference type="GO" id="GO:0035097">
    <property type="term" value="C:histone methyltransferase complex"/>
    <property type="evidence" value="ECO:0007669"/>
    <property type="project" value="InterPro"/>
</dbReference>
<evidence type="ECO:0000256" key="14">
    <source>
        <dbReference type="ARBA" id="ARBA00023242"/>
    </source>
</evidence>
<keyword evidence="9 16" id="KW-0156">Chromatin regulator</keyword>
<dbReference type="SUPFAM" id="SSF57903">
    <property type="entry name" value="FYVE/PHD zinc finger"/>
    <property type="match status" value="1"/>
</dbReference>
<feature type="compositionally biased region" description="Polar residues" evidence="21">
    <location>
        <begin position="1030"/>
        <end position="1069"/>
    </location>
</feature>
<comment type="similarity">
    <text evidence="16">Belongs to the class V-like SAM-binding methyltransferase superfamily. Histone-lysine methyltransferase family. TRX/MLL subfamily.</text>
</comment>
<dbReference type="SMART" id="SM00508">
    <property type="entry name" value="PostSET"/>
    <property type="match status" value="1"/>
</dbReference>
<feature type="compositionally biased region" description="Low complexity" evidence="21">
    <location>
        <begin position="143"/>
        <end position="152"/>
    </location>
</feature>
<dbReference type="GO" id="GO:0045893">
    <property type="term" value="P:positive regulation of DNA-templated transcription"/>
    <property type="evidence" value="ECO:0007669"/>
    <property type="project" value="TreeGrafter"/>
</dbReference>
<organism evidence="28 29">
    <name type="scientific">Triplophysa tibetana</name>
    <dbReference type="NCBI Taxonomy" id="1572043"/>
    <lineage>
        <taxon>Eukaryota</taxon>
        <taxon>Metazoa</taxon>
        <taxon>Chordata</taxon>
        <taxon>Craniata</taxon>
        <taxon>Vertebrata</taxon>
        <taxon>Euteleostomi</taxon>
        <taxon>Actinopterygii</taxon>
        <taxon>Neopterygii</taxon>
        <taxon>Teleostei</taxon>
        <taxon>Ostariophysi</taxon>
        <taxon>Cypriniformes</taxon>
        <taxon>Nemacheilidae</taxon>
        <taxon>Triplophysa</taxon>
    </lineage>
</organism>
<dbReference type="GO" id="GO:0032259">
    <property type="term" value="P:methylation"/>
    <property type="evidence" value="ECO:0007669"/>
    <property type="project" value="UniProtKB-KW"/>
</dbReference>
<feature type="compositionally biased region" description="Low complexity" evidence="21">
    <location>
        <begin position="1659"/>
        <end position="1678"/>
    </location>
</feature>
<evidence type="ECO:0000259" key="24">
    <source>
        <dbReference type="PROSITE" id="PS50280"/>
    </source>
</evidence>
<feature type="compositionally biased region" description="Polar residues" evidence="21">
    <location>
        <begin position="1123"/>
        <end position="1134"/>
    </location>
</feature>
<feature type="compositionally biased region" description="Basic and acidic residues" evidence="21">
    <location>
        <begin position="9"/>
        <end position="25"/>
    </location>
</feature>
<feature type="compositionally biased region" description="Low complexity" evidence="21">
    <location>
        <begin position="220"/>
        <end position="247"/>
    </location>
</feature>
<feature type="domain" description="PHD-type" evidence="23">
    <location>
        <begin position="462"/>
        <end position="523"/>
    </location>
</feature>
<dbReference type="InterPro" id="IPR003616">
    <property type="entry name" value="Post-SET_dom"/>
</dbReference>
<accession>A0A5A9MXB7</accession>
<dbReference type="InterPro" id="IPR019787">
    <property type="entry name" value="Znf_PHD-finger"/>
</dbReference>
<dbReference type="EMBL" id="SOYY01000031">
    <property type="protein sequence ID" value="KAA0701545.1"/>
    <property type="molecule type" value="Genomic_DNA"/>
</dbReference>
<dbReference type="InterPro" id="IPR001214">
    <property type="entry name" value="SET_dom"/>
</dbReference>
<feature type="region of interest" description="Disordered" evidence="21">
    <location>
        <begin position="1373"/>
        <end position="1461"/>
    </location>
</feature>
<dbReference type="PROSITE" id="PS50868">
    <property type="entry name" value="POST_SET"/>
    <property type="match status" value="1"/>
</dbReference>
<feature type="compositionally biased region" description="Basic and acidic residues" evidence="21">
    <location>
        <begin position="1393"/>
        <end position="1405"/>
    </location>
</feature>
<evidence type="ECO:0000256" key="10">
    <source>
        <dbReference type="ARBA" id="ARBA00023015"/>
    </source>
</evidence>
<feature type="compositionally biased region" description="Polar residues" evidence="21">
    <location>
        <begin position="306"/>
        <end position="325"/>
    </location>
</feature>
<feature type="compositionally biased region" description="Basic and acidic residues" evidence="21">
    <location>
        <begin position="1452"/>
        <end position="1461"/>
    </location>
</feature>
<evidence type="ECO:0000256" key="17">
    <source>
        <dbReference type="PIRSR" id="PIRSR010354-50"/>
    </source>
</evidence>
<evidence type="ECO:0000256" key="15">
    <source>
        <dbReference type="ARBA" id="ARBA00049353"/>
    </source>
</evidence>
<feature type="domain" description="Post-SET" evidence="25">
    <location>
        <begin position="2739"/>
        <end position="2755"/>
    </location>
</feature>
<evidence type="ECO:0000259" key="22">
    <source>
        <dbReference type="PROSITE" id="PS50014"/>
    </source>
</evidence>
<evidence type="ECO:0000256" key="7">
    <source>
        <dbReference type="ARBA" id="ARBA00022771"/>
    </source>
</evidence>
<feature type="region of interest" description="Disordered" evidence="21">
    <location>
        <begin position="1879"/>
        <end position="1916"/>
    </location>
</feature>
<dbReference type="FunFam" id="3.30.160.360:FF:000002">
    <property type="entry name" value="Histone-lysine N-methyltransferase"/>
    <property type="match status" value="1"/>
</dbReference>
<dbReference type="CDD" id="cd15693">
    <property type="entry name" value="ePHD_KMT2A"/>
    <property type="match status" value="1"/>
</dbReference>
<dbReference type="Gene3D" id="3.30.40.10">
    <property type="entry name" value="Zinc/RING finger domain, C3HC4 (zinc finger)"/>
    <property type="match status" value="2"/>
</dbReference>
<dbReference type="Pfam" id="PF02008">
    <property type="entry name" value="zf-CXXC"/>
    <property type="match status" value="1"/>
</dbReference>
<keyword evidence="3 16" id="KW-0808">Transferase</keyword>
<dbReference type="GO" id="GO:0008270">
    <property type="term" value="F:zinc ion binding"/>
    <property type="evidence" value="ECO:0007669"/>
    <property type="project" value="UniProtKB-KW"/>
</dbReference>
<dbReference type="Pfam" id="PF00856">
    <property type="entry name" value="SET"/>
    <property type="match status" value="1"/>
</dbReference>
<comment type="subcellular location">
    <subcellularLocation>
        <location evidence="1 16">Nucleus</location>
    </subcellularLocation>
</comment>
<feature type="compositionally biased region" description="Polar residues" evidence="21">
    <location>
        <begin position="1635"/>
        <end position="1648"/>
    </location>
</feature>
<feature type="domain" description="CXXC-type" evidence="26">
    <location>
        <begin position="55"/>
        <end position="103"/>
    </location>
</feature>
<evidence type="ECO:0000256" key="6">
    <source>
        <dbReference type="ARBA" id="ARBA00022737"/>
    </source>
</evidence>
<dbReference type="SUPFAM" id="SSF47370">
    <property type="entry name" value="Bromodomain"/>
    <property type="match status" value="1"/>
</dbReference>
<evidence type="ECO:0000313" key="28">
    <source>
        <dbReference type="EMBL" id="KAA0701545.1"/>
    </source>
</evidence>
<evidence type="ECO:0000256" key="20">
    <source>
        <dbReference type="PROSITE-ProRule" id="PRU00509"/>
    </source>
</evidence>
<dbReference type="InterPro" id="IPR036427">
    <property type="entry name" value="Bromodomain-like_sf"/>
</dbReference>
<keyword evidence="13 16" id="KW-0804">Transcription</keyword>
<dbReference type="CDD" id="cd05493">
    <property type="entry name" value="Bromo_ALL-1"/>
    <property type="match status" value="1"/>
</dbReference>
<dbReference type="Gene3D" id="2.170.270.10">
    <property type="entry name" value="SET domain"/>
    <property type="match status" value="1"/>
</dbReference>
<dbReference type="Gene3D" id="3.30.160.360">
    <property type="match status" value="1"/>
</dbReference>
<feature type="region of interest" description="Disordered" evidence="21">
    <location>
        <begin position="1539"/>
        <end position="1582"/>
    </location>
</feature>
<feature type="compositionally biased region" description="Basic and acidic residues" evidence="21">
    <location>
        <begin position="153"/>
        <end position="163"/>
    </location>
</feature>
<dbReference type="FunFam" id="3.30.40.10:FF:000002">
    <property type="entry name" value="Histone-lysine N-methyltransferase"/>
    <property type="match status" value="1"/>
</dbReference>
<evidence type="ECO:0000256" key="18">
    <source>
        <dbReference type="PIRSR" id="PIRSR010354-51"/>
    </source>
</evidence>
<evidence type="ECO:0000259" key="25">
    <source>
        <dbReference type="PROSITE" id="PS50868"/>
    </source>
</evidence>
<evidence type="ECO:0000256" key="1">
    <source>
        <dbReference type="ARBA" id="ARBA00004123"/>
    </source>
</evidence>
<dbReference type="Gene3D" id="1.20.920.10">
    <property type="entry name" value="Bromodomain-like"/>
    <property type="match status" value="1"/>
</dbReference>
<dbReference type="InterPro" id="IPR013083">
    <property type="entry name" value="Znf_RING/FYVE/PHD"/>
</dbReference>
<feature type="compositionally biased region" description="Basic residues" evidence="21">
    <location>
        <begin position="2135"/>
        <end position="2152"/>
    </location>
</feature>
<dbReference type="PROSITE" id="PS50280">
    <property type="entry name" value="SET"/>
    <property type="match status" value="1"/>
</dbReference>
<feature type="domain" description="PHD-type" evidence="27">
    <location>
        <begin position="766"/>
        <end position="874"/>
    </location>
</feature>
<feature type="compositionally biased region" description="Low complexity" evidence="21">
    <location>
        <begin position="181"/>
        <end position="211"/>
    </location>
</feature>
<dbReference type="PANTHER" id="PTHR45838">
    <property type="entry name" value="HISTONE-LYSINE-N-METHYLTRANSFERASE 2 KMT2 FAMILY MEMBER"/>
    <property type="match status" value="1"/>
</dbReference>
<feature type="compositionally biased region" description="Basic and acidic residues" evidence="21">
    <location>
        <begin position="1687"/>
        <end position="1702"/>
    </location>
</feature>
<dbReference type="InterPro" id="IPR044133">
    <property type="entry name" value="KMT2A_PHD3"/>
</dbReference>
<dbReference type="PROSITE" id="PS51058">
    <property type="entry name" value="ZF_CXXC"/>
    <property type="match status" value="1"/>
</dbReference>
<dbReference type="InterPro" id="IPR003889">
    <property type="entry name" value="FYrich_C"/>
</dbReference>
<name>A0A5A9MXB7_9TELE</name>
<evidence type="ECO:0000256" key="5">
    <source>
        <dbReference type="ARBA" id="ARBA00022723"/>
    </source>
</evidence>
<feature type="region of interest" description="Disordered" evidence="21">
    <location>
        <begin position="108"/>
        <end position="327"/>
    </location>
</feature>
<dbReference type="SMART" id="SM00542">
    <property type="entry name" value="FYRC"/>
    <property type="match status" value="1"/>
</dbReference>
<dbReference type="InterPro" id="IPR034732">
    <property type="entry name" value="EPHD"/>
</dbReference>
<feature type="binding site" evidence="17">
    <location>
        <position position="2669"/>
    </location>
    <ligand>
        <name>S-adenosyl-L-methionine</name>
        <dbReference type="ChEBI" id="CHEBI:59789"/>
    </ligand>
</feature>
<evidence type="ECO:0000256" key="9">
    <source>
        <dbReference type="ARBA" id="ARBA00022853"/>
    </source>
</evidence>
<feature type="compositionally biased region" description="Basic and acidic residues" evidence="21">
    <location>
        <begin position="1282"/>
        <end position="1291"/>
    </location>
</feature>
<dbReference type="InterPro" id="IPR011011">
    <property type="entry name" value="Znf_FYVE_PHD"/>
</dbReference>
<evidence type="ECO:0000256" key="13">
    <source>
        <dbReference type="ARBA" id="ARBA00023163"/>
    </source>
</evidence>
<dbReference type="SMART" id="SM00249">
    <property type="entry name" value="PHD"/>
    <property type="match status" value="3"/>
</dbReference>